<reference evidence="3" key="2">
    <citation type="submission" date="2020-09" db="EMBL/GenBank/DDBJ databases">
        <authorList>
            <person name="Sun Q."/>
            <person name="Sedlacek I."/>
        </authorList>
    </citation>
    <scope>NUCLEOTIDE SEQUENCE</scope>
    <source>
        <strain evidence="3">CCM 7086</strain>
    </source>
</reference>
<comment type="similarity">
    <text evidence="1">Belongs to the ComF/GntX family.</text>
</comment>
<dbReference type="InterPro" id="IPR051910">
    <property type="entry name" value="ComF/GntX_DNA_util-trans"/>
</dbReference>
<sequence length="246" mass="26629">MSYRFLSRIGTLLHRLPSAIPSSCALCGIDGECVLCADCRHSHFTASPARCRQCGLPLSGIGDLAQCGDCLRSPPAFDATVVASDYVAPVDHLVLALKFGNRLAIASLFADLLRDALLRQPTLPMPELMTVVPLSRQRLAERGFNQSLEIARPLSRSTGIALLPQLLERTRETRMQASLPPPERQRNVRHAFSVTADMQESIAGKHLAVLDDVMTTGATLAEIAAMLKRHGAARVTNLAFARTPPA</sequence>
<dbReference type="Proteomes" id="UP000620266">
    <property type="component" value="Unassembled WGS sequence"/>
</dbReference>
<dbReference type="RefSeq" id="WP_188395620.1">
    <property type="nucleotide sequence ID" value="NZ_BMCG01000003.1"/>
</dbReference>
<dbReference type="Gene3D" id="3.40.50.2020">
    <property type="match status" value="1"/>
</dbReference>
<dbReference type="PANTHER" id="PTHR47505:SF1">
    <property type="entry name" value="DNA UTILIZATION PROTEIN YHGH"/>
    <property type="match status" value="1"/>
</dbReference>
<proteinExistence type="inferred from homology"/>
<reference evidence="3" key="1">
    <citation type="journal article" date="2014" name="Int. J. Syst. Evol. Microbiol.">
        <title>Complete genome sequence of Corynebacterium casei LMG S-19264T (=DSM 44701T), isolated from a smear-ripened cheese.</title>
        <authorList>
            <consortium name="US DOE Joint Genome Institute (JGI-PGF)"/>
            <person name="Walter F."/>
            <person name="Albersmeier A."/>
            <person name="Kalinowski J."/>
            <person name="Ruckert C."/>
        </authorList>
    </citation>
    <scope>NUCLEOTIDE SEQUENCE</scope>
    <source>
        <strain evidence="3">CCM 7086</strain>
    </source>
</reference>
<keyword evidence="4" id="KW-1185">Reference proteome</keyword>
<comment type="caution">
    <text evidence="3">The sequence shown here is derived from an EMBL/GenBank/DDBJ whole genome shotgun (WGS) entry which is preliminary data.</text>
</comment>
<dbReference type="InterPro" id="IPR000836">
    <property type="entry name" value="PRTase_dom"/>
</dbReference>
<dbReference type="CDD" id="cd06223">
    <property type="entry name" value="PRTases_typeI"/>
    <property type="match status" value="1"/>
</dbReference>
<evidence type="ECO:0000313" key="4">
    <source>
        <dbReference type="Proteomes" id="UP000620266"/>
    </source>
</evidence>
<evidence type="ECO:0000256" key="1">
    <source>
        <dbReference type="ARBA" id="ARBA00008007"/>
    </source>
</evidence>
<dbReference type="InterPro" id="IPR029057">
    <property type="entry name" value="PRTase-like"/>
</dbReference>
<organism evidence="3 4">
    <name type="scientific">Oxalicibacterium flavum</name>
    <dbReference type="NCBI Taxonomy" id="179467"/>
    <lineage>
        <taxon>Bacteria</taxon>
        <taxon>Pseudomonadati</taxon>
        <taxon>Pseudomonadota</taxon>
        <taxon>Betaproteobacteria</taxon>
        <taxon>Burkholderiales</taxon>
        <taxon>Oxalobacteraceae</taxon>
        <taxon>Oxalicibacterium</taxon>
    </lineage>
</organism>
<dbReference type="AlphaFoldDB" id="A0A8J2UKV7"/>
<feature type="domain" description="Phosphoribosyltransferase" evidence="2">
    <location>
        <begin position="193"/>
        <end position="236"/>
    </location>
</feature>
<dbReference type="SUPFAM" id="SSF53271">
    <property type="entry name" value="PRTase-like"/>
    <property type="match status" value="1"/>
</dbReference>
<dbReference type="EMBL" id="BMCG01000003">
    <property type="protein sequence ID" value="GGC06845.1"/>
    <property type="molecule type" value="Genomic_DNA"/>
</dbReference>
<evidence type="ECO:0000313" key="3">
    <source>
        <dbReference type="EMBL" id="GGC06845.1"/>
    </source>
</evidence>
<dbReference type="PANTHER" id="PTHR47505">
    <property type="entry name" value="DNA UTILIZATION PROTEIN YHGH"/>
    <property type="match status" value="1"/>
</dbReference>
<dbReference type="Pfam" id="PF00156">
    <property type="entry name" value="Pribosyltran"/>
    <property type="match status" value="1"/>
</dbReference>
<name>A0A8J2UKV7_9BURK</name>
<accession>A0A8J2UKV7</accession>
<gene>
    <name evidence="3" type="ORF">GCM10007205_15120</name>
</gene>
<evidence type="ECO:0000259" key="2">
    <source>
        <dbReference type="Pfam" id="PF00156"/>
    </source>
</evidence>
<protein>
    <recommendedName>
        <fullName evidence="2">Phosphoribosyltransferase domain-containing protein</fullName>
    </recommendedName>
</protein>